<feature type="region of interest" description="Disordered" evidence="1">
    <location>
        <begin position="180"/>
        <end position="218"/>
    </location>
</feature>
<dbReference type="STRING" id="37625.SAMN05660420_00241"/>
<sequence>MKKMLLNLLGILLFGVLIGYGASWFFQQGQMQEESTRVVITRDVPVREIQLYFVAPTGTFLVPESFDILACDDDVDCLRELVNGLISGSSQQNLPVLPKETKVLAVDLENDLVRINFSRQLVDFHPGGSLTELLSIYSLANSLNENFPYIRQLQILVEGEVLQTLKGHARIDQPIYADYRFSKPPLSGPPPESPQQPGESQDLSIEQLIQDNESSATY</sequence>
<feature type="compositionally biased region" description="Polar residues" evidence="1">
    <location>
        <begin position="202"/>
        <end position="218"/>
    </location>
</feature>
<evidence type="ECO:0000256" key="1">
    <source>
        <dbReference type="SAM" id="MobiDB-lite"/>
    </source>
</evidence>
<evidence type="ECO:0000259" key="2">
    <source>
        <dbReference type="SMART" id="SM00909"/>
    </source>
</evidence>
<dbReference type="SMART" id="SM00909">
    <property type="entry name" value="Germane"/>
    <property type="match status" value="1"/>
</dbReference>
<evidence type="ECO:0000313" key="3">
    <source>
        <dbReference type="EMBL" id="SDZ77406.1"/>
    </source>
</evidence>
<evidence type="ECO:0000313" key="4">
    <source>
        <dbReference type="Proteomes" id="UP000199409"/>
    </source>
</evidence>
<protein>
    <submittedName>
        <fullName evidence="3">Sporulation and spore germination</fullName>
    </submittedName>
</protein>
<accession>A0A1H3VRL4</accession>
<gene>
    <name evidence="3" type="ORF">SAMN05660420_00241</name>
</gene>
<dbReference type="Pfam" id="PF10646">
    <property type="entry name" value="Germane"/>
    <property type="match status" value="1"/>
</dbReference>
<feature type="domain" description="GerMN" evidence="2">
    <location>
        <begin position="78"/>
        <end position="166"/>
    </location>
</feature>
<name>A0A1H3VRL4_9BACT</name>
<dbReference type="AlphaFoldDB" id="A0A1H3VRL4"/>
<dbReference type="InterPro" id="IPR019606">
    <property type="entry name" value="GerMN"/>
</dbReference>
<proteinExistence type="predicted"/>
<organism evidence="3 4">
    <name type="scientific">Desulfuromusa kysingii</name>
    <dbReference type="NCBI Taxonomy" id="37625"/>
    <lineage>
        <taxon>Bacteria</taxon>
        <taxon>Pseudomonadati</taxon>
        <taxon>Thermodesulfobacteriota</taxon>
        <taxon>Desulfuromonadia</taxon>
        <taxon>Desulfuromonadales</taxon>
        <taxon>Geopsychrobacteraceae</taxon>
        <taxon>Desulfuromusa</taxon>
    </lineage>
</organism>
<dbReference type="Proteomes" id="UP000199409">
    <property type="component" value="Unassembled WGS sequence"/>
</dbReference>
<reference evidence="3 4" key="1">
    <citation type="submission" date="2016-10" db="EMBL/GenBank/DDBJ databases">
        <authorList>
            <person name="de Groot N.N."/>
        </authorList>
    </citation>
    <scope>NUCLEOTIDE SEQUENCE [LARGE SCALE GENOMIC DNA]</scope>
    <source>
        <strain evidence="3 4">DSM 7343</strain>
    </source>
</reference>
<dbReference type="EMBL" id="FNQN01000001">
    <property type="protein sequence ID" value="SDZ77406.1"/>
    <property type="molecule type" value="Genomic_DNA"/>
</dbReference>
<keyword evidence="4" id="KW-1185">Reference proteome</keyword>